<dbReference type="SUPFAM" id="SSF55486">
    <property type="entry name" value="Metalloproteases ('zincins'), catalytic domain"/>
    <property type="match status" value="1"/>
</dbReference>
<evidence type="ECO:0000313" key="2">
    <source>
        <dbReference type="Proteomes" id="UP001470230"/>
    </source>
</evidence>
<gene>
    <name evidence="1" type="ORF">M9Y10_007674</name>
</gene>
<keyword evidence="2" id="KW-1185">Reference proteome</keyword>
<name>A0ABR2J381_9EUKA</name>
<sequence>MAKLWSVIKRASEKIDKSRLTDEQIRFIEQTILEFELKGADLSDNKKEELLQIEVETAKLTEKYRSII</sequence>
<proteinExistence type="predicted"/>
<protein>
    <submittedName>
        <fullName evidence="1">Metalloendopeptidase</fullName>
    </submittedName>
</protein>
<organism evidence="1 2">
    <name type="scientific">Tritrichomonas musculus</name>
    <dbReference type="NCBI Taxonomy" id="1915356"/>
    <lineage>
        <taxon>Eukaryota</taxon>
        <taxon>Metamonada</taxon>
        <taxon>Parabasalia</taxon>
        <taxon>Tritrichomonadida</taxon>
        <taxon>Tritrichomonadidae</taxon>
        <taxon>Tritrichomonas</taxon>
    </lineage>
</organism>
<accession>A0ABR2J381</accession>
<reference evidence="1 2" key="1">
    <citation type="submission" date="2024-04" db="EMBL/GenBank/DDBJ databases">
        <title>Tritrichomonas musculus Genome.</title>
        <authorList>
            <person name="Alves-Ferreira E."/>
            <person name="Grigg M."/>
            <person name="Lorenzi H."/>
            <person name="Galac M."/>
        </authorList>
    </citation>
    <scope>NUCLEOTIDE SEQUENCE [LARGE SCALE GENOMIC DNA]</scope>
    <source>
        <strain evidence="1 2">EAF2021</strain>
    </source>
</reference>
<comment type="caution">
    <text evidence="1">The sequence shown here is derived from an EMBL/GenBank/DDBJ whole genome shotgun (WGS) entry which is preliminary data.</text>
</comment>
<dbReference type="Proteomes" id="UP001470230">
    <property type="component" value="Unassembled WGS sequence"/>
</dbReference>
<evidence type="ECO:0000313" key="1">
    <source>
        <dbReference type="EMBL" id="KAK8871928.1"/>
    </source>
</evidence>
<dbReference type="EMBL" id="JAPFFF010000013">
    <property type="protein sequence ID" value="KAK8871928.1"/>
    <property type="molecule type" value="Genomic_DNA"/>
</dbReference>